<proteinExistence type="predicted"/>
<gene>
    <name evidence="2" type="ORF">PGAL8A_00194900</name>
</gene>
<dbReference type="GeneID" id="39730476"/>
<dbReference type="OrthoDB" id="386257at2759"/>
<protein>
    <submittedName>
        <fullName evidence="2">Uncharacterized protein</fullName>
    </submittedName>
</protein>
<evidence type="ECO:0000313" key="3">
    <source>
        <dbReference type="Proteomes" id="UP000220797"/>
    </source>
</evidence>
<keyword evidence="3" id="KW-1185">Reference proteome</keyword>
<dbReference type="RefSeq" id="XP_028527369.1">
    <property type="nucleotide sequence ID" value="XM_028670636.1"/>
</dbReference>
<organism evidence="2 3">
    <name type="scientific">Plasmodium gallinaceum</name>
    <dbReference type="NCBI Taxonomy" id="5849"/>
    <lineage>
        <taxon>Eukaryota</taxon>
        <taxon>Sar</taxon>
        <taxon>Alveolata</taxon>
        <taxon>Apicomplexa</taxon>
        <taxon>Aconoidasida</taxon>
        <taxon>Haemosporida</taxon>
        <taxon>Plasmodiidae</taxon>
        <taxon>Plasmodium</taxon>
        <taxon>Plasmodium (Haemamoeba)</taxon>
    </lineage>
</organism>
<evidence type="ECO:0000256" key="1">
    <source>
        <dbReference type="SAM" id="Phobius"/>
    </source>
</evidence>
<feature type="transmembrane region" description="Helical" evidence="1">
    <location>
        <begin position="6"/>
        <end position="25"/>
    </location>
</feature>
<reference evidence="2" key="1">
    <citation type="submission" date="2015-04" db="EMBL/GenBank/DDBJ databases">
        <authorList>
            <consortium name="Pathogen Informatics"/>
        </authorList>
    </citation>
    <scope>NUCLEOTIDE SEQUENCE [LARGE SCALE GENOMIC DNA]</scope>
    <source>
        <strain evidence="2">8A</strain>
    </source>
</reference>
<dbReference type="Proteomes" id="UP000220797">
    <property type="component" value="Unassembled WGS sequence"/>
</dbReference>
<keyword evidence="1" id="KW-0812">Transmembrane</keyword>
<evidence type="ECO:0000313" key="2">
    <source>
        <dbReference type="EMBL" id="CRG94554.1"/>
    </source>
</evidence>
<dbReference type="AlphaFoldDB" id="A0A1J1GQI7"/>
<dbReference type="OMA" id="WVDYFND"/>
<dbReference type="VEuPathDB" id="PlasmoDB:PGAL8A_00194900"/>
<keyword evidence="1" id="KW-0472">Membrane</keyword>
<dbReference type="EMBL" id="CVMV01000032">
    <property type="protein sequence ID" value="CRG94554.1"/>
    <property type="molecule type" value="Genomic_DNA"/>
</dbReference>
<sequence>MKFSTALYFFYYFLVINWLTPCISIRSEPPLYFPLGVDELKHLLRHSLMTGVTNSAKIINFKFNVMEASVEKFKNSTQEERNEMLNSKDQLLNAITKLAELKDLKIEEVVLKYIANFVMDELIRINEGNLNEAQGYQECREYSGNYDIYIDQKCKMILKEMKYIWNSNIFIKDIDPLWKDEKWDLWYKNYTHFVTALKKNNYMIFLSMLQKNIQKKSCKGIYEFLEKDFMRSYYGPLMAEFDKFFKETLGEWRKKSQ</sequence>
<accession>A0A1J1GQI7</accession>
<keyword evidence="1" id="KW-1133">Transmembrane helix</keyword>
<comment type="caution">
    <text evidence="2">The sequence shown here is derived from an EMBL/GenBank/DDBJ whole genome shotgun (WGS) entry which is preliminary data.</text>
</comment>
<name>A0A1J1GQI7_PLAGA</name>